<dbReference type="AlphaFoldDB" id="A0A6U0ANR8"/>
<accession>A0A6U0ANR8</accession>
<sequence>MGSKKSSRASEREPLVKPPPREAHAKEGRARHGAWATRGGTGDGGDVERGRLSTTTSSTWSRAATYGAACVVLTACTVALVTSSVFPVDALPRSVQDAWSAMRGARPGKDVEVRRELLASSVFADFCKSIGDDDACEDVKRLRSGLGAVEDSSFNALVSRARALKSGVDDSVEAGVGFLGAYDDVVTYMASKPRDVAKLVPQWSTASLGSLGDGPGSANFILAKKLSVFVADIFPLLRKYPDWDMSDTNQIRFLSRHMHDSVLTLESSREELVNFMRAGDRKTASLAKTERSMGILPPKNVHRKPPLSKFASNRVQHGAHLFRKHRSASLGAEEFNPANEGLPDAFDAREEFPRCKRLLGTVRDQGKCGSCWAVAATEVMNDRLCVATRGEKTQELSPQYPLSCYSSGDRCNGGDVMDTMQAALEAGIPTGGMLDTGACLPYEFEPCDHPCMVPGTQVQSCPATCADGSKLELVYPKSNAYTCPEGDVACVAKEIQEHGSVGVTFGPVYEDFYSHKSGVYHAPKNGGDGLGMHATKLIGWGKTDEGEWYWVMVNSWRNWGDDGVGFVGMGEMQIESGIAAIEM</sequence>
<name>A0A6U0ANR8_9CHLO</name>
<proteinExistence type="inferred from homology"/>
<protein>
    <recommendedName>
        <fullName evidence="4">Peptidase C1A papain C-terminal domain-containing protein</fullName>
    </recommendedName>
</protein>
<dbReference type="PROSITE" id="PS00139">
    <property type="entry name" value="THIOL_PROTEASE_CYS"/>
    <property type="match status" value="1"/>
</dbReference>
<dbReference type="EMBL" id="HBEW01000351">
    <property type="protein sequence ID" value="CAD8575675.1"/>
    <property type="molecule type" value="Transcribed_RNA"/>
</dbReference>
<evidence type="ECO:0000256" key="1">
    <source>
        <dbReference type="ARBA" id="ARBA00008455"/>
    </source>
</evidence>
<reference evidence="5" key="1">
    <citation type="submission" date="2021-01" db="EMBL/GenBank/DDBJ databases">
        <authorList>
            <person name="Corre E."/>
            <person name="Pelletier E."/>
            <person name="Niang G."/>
            <person name="Scheremetjew M."/>
            <person name="Finn R."/>
            <person name="Kale V."/>
            <person name="Holt S."/>
            <person name="Cochrane G."/>
            <person name="Meng A."/>
            <person name="Brown T."/>
            <person name="Cohen L."/>
        </authorList>
    </citation>
    <scope>NUCLEOTIDE SEQUENCE</scope>
    <source>
        <strain evidence="5">Clade-D-RCC2572</strain>
    </source>
</reference>
<dbReference type="InterPro" id="IPR038765">
    <property type="entry name" value="Papain-like_cys_pep_sf"/>
</dbReference>
<dbReference type="GO" id="GO:0006508">
    <property type="term" value="P:proteolysis"/>
    <property type="evidence" value="ECO:0007669"/>
    <property type="project" value="InterPro"/>
</dbReference>
<dbReference type="Gene3D" id="3.90.70.10">
    <property type="entry name" value="Cysteine proteinases"/>
    <property type="match status" value="1"/>
</dbReference>
<feature type="transmembrane region" description="Helical" evidence="3">
    <location>
        <begin position="63"/>
        <end position="86"/>
    </location>
</feature>
<gene>
    <name evidence="5" type="ORF">OMED0929_LOCUS302</name>
</gene>
<keyword evidence="3" id="KW-0472">Membrane</keyword>
<keyword evidence="3" id="KW-0812">Transmembrane</keyword>
<feature type="region of interest" description="Disordered" evidence="2">
    <location>
        <begin position="1"/>
        <end position="56"/>
    </location>
</feature>
<evidence type="ECO:0000259" key="4">
    <source>
        <dbReference type="SMART" id="SM00645"/>
    </source>
</evidence>
<keyword evidence="3" id="KW-1133">Transmembrane helix</keyword>
<organism evidence="5">
    <name type="scientific">Ostreococcus mediterraneus</name>
    <dbReference type="NCBI Taxonomy" id="1486918"/>
    <lineage>
        <taxon>Eukaryota</taxon>
        <taxon>Viridiplantae</taxon>
        <taxon>Chlorophyta</taxon>
        <taxon>Mamiellophyceae</taxon>
        <taxon>Mamiellales</taxon>
        <taxon>Bathycoccaceae</taxon>
        <taxon>Ostreococcus</taxon>
    </lineage>
</organism>
<evidence type="ECO:0000313" key="5">
    <source>
        <dbReference type="EMBL" id="CAD8575675.1"/>
    </source>
</evidence>
<dbReference type="InterPro" id="IPR000668">
    <property type="entry name" value="Peptidase_C1A_C"/>
</dbReference>
<dbReference type="SUPFAM" id="SSF54001">
    <property type="entry name" value="Cysteine proteinases"/>
    <property type="match status" value="1"/>
</dbReference>
<dbReference type="PRINTS" id="PR00705">
    <property type="entry name" value="PAPAIN"/>
</dbReference>
<dbReference type="Pfam" id="PF00112">
    <property type="entry name" value="Peptidase_C1"/>
    <property type="match status" value="1"/>
</dbReference>
<dbReference type="InterPro" id="IPR013128">
    <property type="entry name" value="Peptidase_C1A"/>
</dbReference>
<dbReference type="PANTHER" id="PTHR12411">
    <property type="entry name" value="CYSTEINE PROTEASE FAMILY C1-RELATED"/>
    <property type="match status" value="1"/>
</dbReference>
<evidence type="ECO:0000256" key="2">
    <source>
        <dbReference type="SAM" id="MobiDB-lite"/>
    </source>
</evidence>
<comment type="similarity">
    <text evidence="1">Belongs to the peptidase C1 family.</text>
</comment>
<dbReference type="GO" id="GO:0008234">
    <property type="term" value="F:cysteine-type peptidase activity"/>
    <property type="evidence" value="ECO:0007669"/>
    <property type="project" value="InterPro"/>
</dbReference>
<feature type="compositionally biased region" description="Basic and acidic residues" evidence="2">
    <location>
        <begin position="8"/>
        <end position="30"/>
    </location>
</feature>
<dbReference type="InterPro" id="IPR000169">
    <property type="entry name" value="Pept_cys_AS"/>
</dbReference>
<feature type="domain" description="Peptidase C1A papain C-terminal" evidence="4">
    <location>
        <begin position="342"/>
        <end position="582"/>
    </location>
</feature>
<evidence type="ECO:0000256" key="3">
    <source>
        <dbReference type="SAM" id="Phobius"/>
    </source>
</evidence>
<dbReference type="SMART" id="SM00645">
    <property type="entry name" value="Pept_C1"/>
    <property type="match status" value="1"/>
</dbReference>